<name>A0A840S610_9BURK</name>
<evidence type="ECO:0000256" key="1">
    <source>
        <dbReference type="SAM" id="Phobius"/>
    </source>
</evidence>
<evidence type="ECO:0000313" key="3">
    <source>
        <dbReference type="Proteomes" id="UP000554837"/>
    </source>
</evidence>
<feature type="transmembrane region" description="Helical" evidence="1">
    <location>
        <begin position="245"/>
        <end position="266"/>
    </location>
</feature>
<gene>
    <name evidence="2" type="ORF">HNQ51_001548</name>
</gene>
<evidence type="ECO:0000313" key="2">
    <source>
        <dbReference type="EMBL" id="MBB5204234.1"/>
    </source>
</evidence>
<feature type="transmembrane region" description="Helical" evidence="1">
    <location>
        <begin position="31"/>
        <end position="49"/>
    </location>
</feature>
<dbReference type="RefSeq" id="WP_246071537.1">
    <property type="nucleotide sequence ID" value="NZ_CP040709.1"/>
</dbReference>
<dbReference type="Proteomes" id="UP000554837">
    <property type="component" value="Unassembled WGS sequence"/>
</dbReference>
<evidence type="ECO:0008006" key="4">
    <source>
        <dbReference type="Google" id="ProtNLM"/>
    </source>
</evidence>
<sequence length="285" mass="30371">MSTALKLTLHQAPAAQGLRWIQLGWQVFRQAPLALSSLLALFLLMAALLQVLGLVGALLGLAALPLVSLAFMLSAHQLLQKRMPSWQVLAQPFKLTRERSHAQLRIGLLYVICTVSVMSLGNWIDGGRFDALQEALAQAGQDSASQKAAEAALAAALADPNFFWAALVRLGGVLLISIPFWHAPALVHWGGQGALQALFSSTLGVWRNKAAFALNGLAWLGLLLAASLALALVAGLFGAPGLLPLLVMPLTLFLASVFYAGLYFMFVDSFRFVAAEVEPAPPVQA</sequence>
<feature type="transmembrane region" description="Helical" evidence="1">
    <location>
        <begin position="104"/>
        <end position="124"/>
    </location>
</feature>
<keyword evidence="1" id="KW-1133">Transmembrane helix</keyword>
<organism evidence="2 3">
    <name type="scientific">Inhella inkyongensis</name>
    <dbReference type="NCBI Taxonomy" id="392593"/>
    <lineage>
        <taxon>Bacteria</taxon>
        <taxon>Pseudomonadati</taxon>
        <taxon>Pseudomonadota</taxon>
        <taxon>Betaproteobacteria</taxon>
        <taxon>Burkholderiales</taxon>
        <taxon>Sphaerotilaceae</taxon>
        <taxon>Inhella</taxon>
    </lineage>
</organism>
<proteinExistence type="predicted"/>
<dbReference type="InterPro" id="IPR047798">
    <property type="entry name" value="BPSS1780-like"/>
</dbReference>
<keyword evidence="3" id="KW-1185">Reference proteome</keyword>
<keyword evidence="1" id="KW-0812">Transmembrane</keyword>
<accession>A0A840S610</accession>
<dbReference type="EMBL" id="JACHHO010000002">
    <property type="protein sequence ID" value="MBB5204234.1"/>
    <property type="molecule type" value="Genomic_DNA"/>
</dbReference>
<feature type="transmembrane region" description="Helical" evidence="1">
    <location>
        <begin position="162"/>
        <end position="181"/>
    </location>
</feature>
<feature type="transmembrane region" description="Helical" evidence="1">
    <location>
        <begin position="55"/>
        <end position="75"/>
    </location>
</feature>
<feature type="transmembrane region" description="Helical" evidence="1">
    <location>
        <begin position="217"/>
        <end position="239"/>
    </location>
</feature>
<keyword evidence="1" id="KW-0472">Membrane</keyword>
<dbReference type="NCBIfam" id="NF041043">
    <property type="entry name" value="BPSS1780_fam"/>
    <property type="match status" value="1"/>
</dbReference>
<dbReference type="AlphaFoldDB" id="A0A840S610"/>
<protein>
    <recommendedName>
        <fullName evidence="4">DUF2189 domain-containing protein</fullName>
    </recommendedName>
</protein>
<comment type="caution">
    <text evidence="2">The sequence shown here is derived from an EMBL/GenBank/DDBJ whole genome shotgun (WGS) entry which is preliminary data.</text>
</comment>
<reference evidence="2 3" key="1">
    <citation type="submission" date="2020-08" db="EMBL/GenBank/DDBJ databases">
        <title>Genomic Encyclopedia of Type Strains, Phase IV (KMG-IV): sequencing the most valuable type-strain genomes for metagenomic binning, comparative biology and taxonomic classification.</title>
        <authorList>
            <person name="Goeker M."/>
        </authorList>
    </citation>
    <scope>NUCLEOTIDE SEQUENCE [LARGE SCALE GENOMIC DNA]</scope>
    <source>
        <strain evidence="2 3">DSM 23958</strain>
    </source>
</reference>